<feature type="region of interest" description="Disordered" evidence="1">
    <location>
        <begin position="42"/>
        <end position="69"/>
    </location>
</feature>
<name>A0ABN9W301_9DINO</name>
<accession>A0ABN9W301</accession>
<evidence type="ECO:0000256" key="1">
    <source>
        <dbReference type="SAM" id="MobiDB-lite"/>
    </source>
</evidence>
<proteinExistence type="predicted"/>
<organism evidence="2 3">
    <name type="scientific">Prorocentrum cordatum</name>
    <dbReference type="NCBI Taxonomy" id="2364126"/>
    <lineage>
        <taxon>Eukaryota</taxon>
        <taxon>Sar</taxon>
        <taxon>Alveolata</taxon>
        <taxon>Dinophyceae</taxon>
        <taxon>Prorocentrales</taxon>
        <taxon>Prorocentraceae</taxon>
        <taxon>Prorocentrum</taxon>
    </lineage>
</organism>
<dbReference type="EMBL" id="CAUYUJ010018072">
    <property type="protein sequence ID" value="CAK0880439.1"/>
    <property type="molecule type" value="Genomic_DNA"/>
</dbReference>
<dbReference type="Proteomes" id="UP001189429">
    <property type="component" value="Unassembled WGS sequence"/>
</dbReference>
<comment type="caution">
    <text evidence="2">The sequence shown here is derived from an EMBL/GenBank/DDBJ whole genome shotgun (WGS) entry which is preliminary data.</text>
</comment>
<sequence>MLSACSEIPTIEIEGHPQYSGGLDSAPDSTVTNVIHQVEMRNVRTRPRPGVPPYSPPSLRTKQMPSLAQ</sequence>
<evidence type="ECO:0000313" key="2">
    <source>
        <dbReference type="EMBL" id="CAK0880439.1"/>
    </source>
</evidence>
<gene>
    <name evidence="2" type="ORF">PCOR1329_LOCUS63578</name>
</gene>
<keyword evidence="3" id="KW-1185">Reference proteome</keyword>
<protein>
    <submittedName>
        <fullName evidence="2">Uncharacterized protein</fullName>
    </submittedName>
</protein>
<evidence type="ECO:0000313" key="3">
    <source>
        <dbReference type="Proteomes" id="UP001189429"/>
    </source>
</evidence>
<feature type="compositionally biased region" description="Polar residues" evidence="1">
    <location>
        <begin position="60"/>
        <end position="69"/>
    </location>
</feature>
<reference evidence="2" key="1">
    <citation type="submission" date="2023-10" db="EMBL/GenBank/DDBJ databases">
        <authorList>
            <person name="Chen Y."/>
            <person name="Shah S."/>
            <person name="Dougan E. K."/>
            <person name="Thang M."/>
            <person name="Chan C."/>
        </authorList>
    </citation>
    <scope>NUCLEOTIDE SEQUENCE [LARGE SCALE GENOMIC DNA]</scope>
</reference>